<sequence length="672" mass="71355">MRLFSLQLVLVFTLFIHGSVSRKSSKSRSKNGSNGSKNSNSGSSSSNNSTKYSYAGYAISTSPNHAKSNNQLPPNVEPQYLRKQAQNEHSVPTAPTQQKAAPGWNVPGQRQSAPNVGWNVPGQAKTPQSNPIWSSKPGQAPKRDEGLVKKETSKVQQFSPHQVQPPAPGWNTGTQPNAQNGNSGWKSGYQTNGAPPAYPHHNAAPPGYNGQTSWGAPPAYPGAHAPGYGGYGGYGHGNQPAGGYGGYGGGYGGGYHPQQPIGGYNPGYGAMGGYGGGGGGFGGGFGSPGFGGGFPMQQKKSFFSASTIGSVVAGMLVYNMASSLISHGLGLKRPYNVVNYYNQDPGKKVEEIKLPSNVLTLCEGDVTKMCGQSTQAVCTQNGTVLCVATMSHALPCDQGGNAALCVNTTVPCADANDPLCQNSTHKEKLQADVNVPCMTNLTLDVNLVDKAETLPNTKYTYCVTTMAVAGPEYNDCAPLKDSNDYKSVLEENYEWFLETESFRRNYSVYTHKRPMESNGEINMPVTALLTCSDNAKKLCAPSTTATCTSFNEVMCMTPLSEVSQCPENGTNCVKSAIPCPPDGKETFCLNKTEGADSIALDIPCFANITINAPFPKFNLGEFNGTLPDLTATSSYTYNFNFCVVTLALPGSDFDLCLTKEGKEKLEKQQIKS</sequence>
<name>A0AAR5QF04_DENPD</name>
<reference evidence="4" key="1">
    <citation type="journal article" date="2013" name="Genome Biol.">
        <title>Draft genome of the mountain pine beetle, Dendroctonus ponderosae Hopkins, a major forest pest.</title>
        <authorList>
            <person name="Keeling C.I."/>
            <person name="Yuen M.M."/>
            <person name="Liao N.Y."/>
            <person name="Docking T.R."/>
            <person name="Chan S.K."/>
            <person name="Taylor G.A."/>
            <person name="Palmquist D.L."/>
            <person name="Jackman S.D."/>
            <person name="Nguyen A."/>
            <person name="Li M."/>
            <person name="Henderson H."/>
            <person name="Janes J.K."/>
            <person name="Zhao Y."/>
            <person name="Pandoh P."/>
            <person name="Moore R."/>
            <person name="Sperling F.A."/>
            <person name="Huber D.P."/>
            <person name="Birol I."/>
            <person name="Jones S.J."/>
            <person name="Bohlmann J."/>
        </authorList>
    </citation>
    <scope>NUCLEOTIDE SEQUENCE</scope>
</reference>
<feature type="compositionally biased region" description="Polar residues" evidence="1">
    <location>
        <begin position="171"/>
        <end position="191"/>
    </location>
</feature>
<evidence type="ECO:0008006" key="5">
    <source>
        <dbReference type="Google" id="ProtNLM"/>
    </source>
</evidence>
<reference evidence="3" key="2">
    <citation type="submission" date="2024-08" db="UniProtKB">
        <authorList>
            <consortium name="EnsemblMetazoa"/>
        </authorList>
    </citation>
    <scope>IDENTIFICATION</scope>
</reference>
<feature type="compositionally biased region" description="Basic and acidic residues" evidence="1">
    <location>
        <begin position="141"/>
        <end position="153"/>
    </location>
</feature>
<dbReference type="AlphaFoldDB" id="A0AAR5QF04"/>
<feature type="chain" id="PRO_5043916409" description="DUF4789 domain-containing protein" evidence="2">
    <location>
        <begin position="22"/>
        <end position="672"/>
    </location>
</feature>
<keyword evidence="4" id="KW-1185">Reference proteome</keyword>
<dbReference type="GeneID" id="109545499"/>
<feature type="compositionally biased region" description="Low complexity" evidence="1">
    <location>
        <begin position="30"/>
        <end position="49"/>
    </location>
</feature>
<evidence type="ECO:0000313" key="3">
    <source>
        <dbReference type="EnsemblMetazoa" id="XP_019771800.1"/>
    </source>
</evidence>
<dbReference type="Proteomes" id="UP000019118">
    <property type="component" value="Unassembled WGS sequence"/>
</dbReference>
<feature type="compositionally biased region" description="Polar residues" evidence="1">
    <location>
        <begin position="87"/>
        <end position="99"/>
    </location>
</feature>
<organism evidence="3 4">
    <name type="scientific">Dendroctonus ponderosae</name>
    <name type="common">Mountain pine beetle</name>
    <dbReference type="NCBI Taxonomy" id="77166"/>
    <lineage>
        <taxon>Eukaryota</taxon>
        <taxon>Metazoa</taxon>
        <taxon>Ecdysozoa</taxon>
        <taxon>Arthropoda</taxon>
        <taxon>Hexapoda</taxon>
        <taxon>Insecta</taxon>
        <taxon>Pterygota</taxon>
        <taxon>Neoptera</taxon>
        <taxon>Endopterygota</taxon>
        <taxon>Coleoptera</taxon>
        <taxon>Polyphaga</taxon>
        <taxon>Cucujiformia</taxon>
        <taxon>Curculionidae</taxon>
        <taxon>Scolytinae</taxon>
        <taxon>Dendroctonus</taxon>
    </lineage>
</organism>
<feature type="region of interest" description="Disordered" evidence="1">
    <location>
        <begin position="21"/>
        <end position="49"/>
    </location>
</feature>
<proteinExistence type="predicted"/>
<evidence type="ECO:0000313" key="4">
    <source>
        <dbReference type="Proteomes" id="UP000019118"/>
    </source>
</evidence>
<feature type="region of interest" description="Disordered" evidence="1">
    <location>
        <begin position="84"/>
        <end position="210"/>
    </location>
</feature>
<feature type="compositionally biased region" description="Low complexity" evidence="1">
    <location>
        <begin position="192"/>
        <end position="208"/>
    </location>
</feature>
<evidence type="ECO:0000256" key="2">
    <source>
        <dbReference type="SAM" id="SignalP"/>
    </source>
</evidence>
<dbReference type="EnsemblMetazoa" id="XM_019916241.1">
    <property type="protein sequence ID" value="XP_019771800.1"/>
    <property type="gene ID" value="LOC109545499"/>
</dbReference>
<feature type="compositionally biased region" description="Polar residues" evidence="1">
    <location>
        <begin position="125"/>
        <end position="137"/>
    </location>
</feature>
<feature type="signal peptide" evidence="2">
    <location>
        <begin position="1"/>
        <end position="21"/>
    </location>
</feature>
<evidence type="ECO:0000256" key="1">
    <source>
        <dbReference type="SAM" id="MobiDB-lite"/>
    </source>
</evidence>
<protein>
    <recommendedName>
        <fullName evidence="5">DUF4789 domain-containing protein</fullName>
    </recommendedName>
</protein>
<accession>A0AAR5QF04</accession>
<dbReference type="KEGG" id="dpa:109545499"/>
<keyword evidence="2" id="KW-0732">Signal</keyword>